<evidence type="ECO:0000256" key="8">
    <source>
        <dbReference type="ARBA" id="ARBA00023264"/>
    </source>
</evidence>
<accession>K0YM66</accession>
<evidence type="ECO:0000259" key="9">
    <source>
        <dbReference type="PROSITE" id="PS50146"/>
    </source>
</evidence>
<organism evidence="10 11">
    <name type="scientific">Slackia piriformis YIT 12062</name>
    <dbReference type="NCBI Taxonomy" id="742818"/>
    <lineage>
        <taxon>Bacteria</taxon>
        <taxon>Bacillati</taxon>
        <taxon>Actinomycetota</taxon>
        <taxon>Coriobacteriia</taxon>
        <taxon>Eggerthellales</taxon>
        <taxon>Eggerthellaceae</taxon>
        <taxon>Slackia</taxon>
    </lineage>
</organism>
<dbReference type="GO" id="GO:0004143">
    <property type="term" value="F:ATP-dependent diacylglycerol kinase activity"/>
    <property type="evidence" value="ECO:0007669"/>
    <property type="project" value="TreeGrafter"/>
</dbReference>
<sequence length="300" mass="31970">MDKAMLIVNPNSGKKEGRALSERVAAHLGEHFSSVDVRLSSCAADVEAWAREAREQEYDALFVMGGDGTVGLSFHGLFDGACESSRLPAFGLIPGGTGNGLARTIGVAPDALRAVESYDFSETTLLDVGLVNGRPFAYTVTGGTLPEGIRKVSPELKSRYGFLAYVASTILRMGDGEHHALRIVVDGEERKEDISSFSAFSANALANEFSRYQTSVADGEIHLIALRDASLPSLLALLPDILMHAVDGDDRVLFLHGKTIEISCVDGGLCCGVDGDDGPCLPVKLTVRPGALRMFALKKE</sequence>
<dbReference type="Proteomes" id="UP000006069">
    <property type="component" value="Unassembled WGS sequence"/>
</dbReference>
<keyword evidence="8" id="KW-1208">Phospholipid metabolism</keyword>
<keyword evidence="5 10" id="KW-0418">Kinase</keyword>
<dbReference type="OrthoDB" id="142078at2"/>
<dbReference type="InterPro" id="IPR016064">
    <property type="entry name" value="NAD/diacylglycerol_kinase_sf"/>
</dbReference>
<dbReference type="AlphaFoldDB" id="K0YM66"/>
<evidence type="ECO:0000256" key="7">
    <source>
        <dbReference type="ARBA" id="ARBA00023209"/>
    </source>
</evidence>
<keyword evidence="11" id="KW-1185">Reference proteome</keyword>
<protein>
    <submittedName>
        <fullName evidence="10">YegS BmrU family lipid kinase</fullName>
    </submittedName>
</protein>
<dbReference type="RefSeq" id="WP_009138382.1">
    <property type="nucleotide sequence ID" value="NZ_JH815198.1"/>
</dbReference>
<dbReference type="HOGENOM" id="CLU_045532_1_2_11"/>
<dbReference type="PROSITE" id="PS50146">
    <property type="entry name" value="DAGK"/>
    <property type="match status" value="1"/>
</dbReference>
<keyword evidence="3" id="KW-0808">Transferase</keyword>
<comment type="similarity">
    <text evidence="2">Belongs to the diacylglycerol/lipid kinase family.</text>
</comment>
<keyword evidence="4" id="KW-0547">Nucleotide-binding</keyword>
<dbReference type="GO" id="GO:0005886">
    <property type="term" value="C:plasma membrane"/>
    <property type="evidence" value="ECO:0007669"/>
    <property type="project" value="TreeGrafter"/>
</dbReference>
<dbReference type="eggNOG" id="COG1597">
    <property type="taxonomic scope" value="Bacteria"/>
</dbReference>
<keyword evidence="7" id="KW-0594">Phospholipid biosynthesis</keyword>
<dbReference type="InterPro" id="IPR001206">
    <property type="entry name" value="Diacylglycerol_kinase_cat_dom"/>
</dbReference>
<evidence type="ECO:0000256" key="4">
    <source>
        <dbReference type="ARBA" id="ARBA00022741"/>
    </source>
</evidence>
<evidence type="ECO:0000256" key="5">
    <source>
        <dbReference type="ARBA" id="ARBA00022777"/>
    </source>
</evidence>
<dbReference type="SUPFAM" id="SSF111331">
    <property type="entry name" value="NAD kinase/diacylglycerol kinase-like"/>
    <property type="match status" value="1"/>
</dbReference>
<keyword evidence="6" id="KW-0067">ATP-binding</keyword>
<dbReference type="Gene3D" id="2.60.200.40">
    <property type="match status" value="1"/>
</dbReference>
<keyword evidence="7" id="KW-0444">Lipid biosynthesis</keyword>
<evidence type="ECO:0000256" key="1">
    <source>
        <dbReference type="ARBA" id="ARBA00001946"/>
    </source>
</evidence>
<dbReference type="PATRIC" id="fig|742818.3.peg.161"/>
<dbReference type="GO" id="GO:0005524">
    <property type="term" value="F:ATP binding"/>
    <property type="evidence" value="ECO:0007669"/>
    <property type="project" value="UniProtKB-KW"/>
</dbReference>
<proteinExistence type="inferred from homology"/>
<evidence type="ECO:0000256" key="3">
    <source>
        <dbReference type="ARBA" id="ARBA00022679"/>
    </source>
</evidence>
<dbReference type="InParanoid" id="K0YM66"/>
<dbReference type="EMBL" id="ADMD01000001">
    <property type="protein sequence ID" value="EJZ84541.1"/>
    <property type="molecule type" value="Genomic_DNA"/>
</dbReference>
<dbReference type="PANTHER" id="PTHR12358">
    <property type="entry name" value="SPHINGOSINE KINASE"/>
    <property type="match status" value="1"/>
</dbReference>
<dbReference type="Pfam" id="PF19279">
    <property type="entry name" value="YegS_C"/>
    <property type="match status" value="1"/>
</dbReference>
<evidence type="ECO:0000256" key="2">
    <source>
        <dbReference type="ARBA" id="ARBA00005983"/>
    </source>
</evidence>
<feature type="domain" description="DAGKc" evidence="9">
    <location>
        <begin position="1"/>
        <end position="135"/>
    </location>
</feature>
<keyword evidence="7" id="KW-0443">Lipid metabolism</keyword>
<dbReference type="InterPro" id="IPR017438">
    <property type="entry name" value="ATP-NAD_kinase_N"/>
</dbReference>
<comment type="cofactor">
    <cofactor evidence="1">
        <name>Mg(2+)</name>
        <dbReference type="ChEBI" id="CHEBI:18420"/>
    </cofactor>
</comment>
<gene>
    <name evidence="10" type="ORF">HMPREF9451_00144</name>
</gene>
<evidence type="ECO:0000256" key="6">
    <source>
        <dbReference type="ARBA" id="ARBA00022840"/>
    </source>
</evidence>
<dbReference type="InterPro" id="IPR050187">
    <property type="entry name" value="Lipid_Phosphate_FormReg"/>
</dbReference>
<dbReference type="Gene3D" id="3.40.50.10330">
    <property type="entry name" value="Probable inorganic polyphosphate/atp-NAD kinase, domain 1"/>
    <property type="match status" value="1"/>
</dbReference>
<name>K0YM66_9ACTN</name>
<dbReference type="InterPro" id="IPR045540">
    <property type="entry name" value="YegS/DAGK_C"/>
</dbReference>
<evidence type="ECO:0000313" key="11">
    <source>
        <dbReference type="Proteomes" id="UP000006069"/>
    </source>
</evidence>
<dbReference type="GO" id="GO:0008654">
    <property type="term" value="P:phospholipid biosynthetic process"/>
    <property type="evidence" value="ECO:0007669"/>
    <property type="project" value="UniProtKB-KW"/>
</dbReference>
<dbReference type="PANTHER" id="PTHR12358:SF106">
    <property type="entry name" value="LIPID KINASE YEGS"/>
    <property type="match status" value="1"/>
</dbReference>
<reference evidence="10 11" key="1">
    <citation type="submission" date="2012-08" db="EMBL/GenBank/DDBJ databases">
        <title>The Genome Sequence of Slackia piriformis YIT 12062.</title>
        <authorList>
            <consortium name="The Broad Institute Genome Sequencing Platform"/>
            <person name="Earl A."/>
            <person name="Ward D."/>
            <person name="Feldgarden M."/>
            <person name="Gevers D."/>
            <person name="Morotomi M."/>
            <person name="Walker B."/>
            <person name="Young S.K."/>
            <person name="Zeng Q."/>
            <person name="Gargeya S."/>
            <person name="Fitzgerald M."/>
            <person name="Haas B."/>
            <person name="Abouelleil A."/>
            <person name="Alvarado L."/>
            <person name="Arachchi H.M."/>
            <person name="Berlin A.M."/>
            <person name="Chapman S.B."/>
            <person name="Goldberg J."/>
            <person name="Griggs A."/>
            <person name="Gujja S."/>
            <person name="Hansen M."/>
            <person name="Howarth C."/>
            <person name="Imamovic A."/>
            <person name="Larimer J."/>
            <person name="McCowen C."/>
            <person name="Montmayeur A."/>
            <person name="Murphy C."/>
            <person name="Neiman D."/>
            <person name="Pearson M."/>
            <person name="Priest M."/>
            <person name="Roberts A."/>
            <person name="Saif S."/>
            <person name="Shea T."/>
            <person name="Sisk P."/>
            <person name="Sykes S."/>
            <person name="Wortman J."/>
            <person name="Nusbaum C."/>
            <person name="Birren B."/>
        </authorList>
    </citation>
    <scope>NUCLEOTIDE SEQUENCE [LARGE SCALE GENOMIC DNA]</scope>
    <source>
        <strain evidence="10 11">YIT 12062</strain>
    </source>
</reference>
<dbReference type="Pfam" id="PF00781">
    <property type="entry name" value="DAGK_cat"/>
    <property type="match status" value="1"/>
</dbReference>
<evidence type="ECO:0000313" key="10">
    <source>
        <dbReference type="EMBL" id="EJZ84541.1"/>
    </source>
</evidence>
<dbReference type="SMART" id="SM00046">
    <property type="entry name" value="DAGKc"/>
    <property type="match status" value="1"/>
</dbReference>
<comment type="caution">
    <text evidence="10">The sequence shown here is derived from an EMBL/GenBank/DDBJ whole genome shotgun (WGS) entry which is preliminary data.</text>
</comment>